<evidence type="ECO:0000256" key="10">
    <source>
        <dbReference type="SAM" id="MobiDB-lite"/>
    </source>
</evidence>
<feature type="binding site" evidence="7">
    <location>
        <position position="224"/>
    </location>
    <ligand>
        <name>Cu cation</name>
        <dbReference type="ChEBI" id="CHEBI:23378"/>
        <label>A</label>
    </ligand>
</feature>
<dbReference type="AlphaFoldDB" id="I4DD57"/>
<feature type="binding site" evidence="7">
    <location>
        <position position="346"/>
    </location>
    <ligand>
        <name>Cu cation</name>
        <dbReference type="ChEBI" id="CHEBI:23378"/>
        <label>B</label>
    </ligand>
</feature>
<comment type="cofactor">
    <cofactor evidence="7">
        <name>Cu(2+)</name>
        <dbReference type="ChEBI" id="CHEBI:29036"/>
    </cofactor>
    <text evidence="7">Binds 2 copper ions per subunit.</text>
</comment>
<feature type="compositionally biased region" description="Low complexity" evidence="10">
    <location>
        <begin position="1"/>
        <end position="17"/>
    </location>
</feature>
<keyword evidence="2 7" id="KW-0479">Metal-binding</keyword>
<feature type="cross-link" description="2'-(S-cysteinyl)-histidine (Cys-His)" evidence="9">
    <location>
        <begin position="196"/>
        <end position="215"/>
    </location>
</feature>
<evidence type="ECO:0000259" key="11">
    <source>
        <dbReference type="PROSITE" id="PS00497"/>
    </source>
</evidence>
<feature type="binding site" evidence="7">
    <location>
        <position position="192"/>
    </location>
    <ligand>
        <name>Cu cation</name>
        <dbReference type="ChEBI" id="CHEBI:23378"/>
        <label>A</label>
    </ligand>
</feature>
<feature type="disulfide bond" evidence="8">
    <location>
        <begin position="122"/>
        <end position="193"/>
    </location>
</feature>
<dbReference type="PIRSF" id="PIRSF000290">
    <property type="entry name" value="PPO_plant"/>
    <property type="match status" value="1"/>
</dbReference>
<accession>I4DD57</accession>
<sequence length="607" mass="68031">MATLSPSTTATPATATTNSLKNNSLCPKPSQLSVSSSSQTRRLARKISCKAASNDDNQESSQTQNPANNKLDRRNMLIGLGGLYGAATTLGGASNTFAAPAELVFNKCVNTTGVEAGAPERCCLPGFEKYKQDTIPVFNVKNYPSPALRVRRPAHLVAADKKYMAKFREAIARMRALPDDDPRSFNNQAQVHCAYCDGSFIQKGHDKDQLRFQVHFSWLFLPFHRAYLYFFERICGKLIGDPTFAIPFWNYDHPDGMYMPTIYSEGGVSNPLYNANRNPLHLPPRLVDLGGGDPTKPVEEQIKDNIWSMYTQVSRPKTNKLFMGGKYDAGDEADTGDQGMLELLPHNTVHNWCGNPGNGNQDMGNFFSAARDPIFYAHHGNVDRLWSIWNTLPNDKGKPRANYDDADFLNTYFVFFDENKKPVKIYVRDVLDHKKLGYNYMDRPLPWVNPPKPTAGRAPQTKRAAAPTKKAAEEVKLPRELGQDGFITKVMRPKKSRSKTEKSDKEEVLEVKLELISTDQFIKFDVYLDDEHDHEHPKAAVSYAGSFTSLPHKGGHHNHSKKMKLKLPVTEVIEDIGADDDEYVNVVFVPRAGASKVTITEVKIKYH</sequence>
<keyword evidence="4" id="KW-0560">Oxidoreductase</keyword>
<evidence type="ECO:0000313" key="13">
    <source>
        <dbReference type="EMBL" id="BAM15847.1"/>
    </source>
</evidence>
<feature type="compositionally biased region" description="Low complexity" evidence="10">
    <location>
        <begin position="30"/>
        <end position="39"/>
    </location>
</feature>
<comment type="similarity">
    <text evidence="1">Belongs to the tyrosinase family.</text>
</comment>
<feature type="region of interest" description="Disordered" evidence="10">
    <location>
        <begin position="1"/>
        <end position="39"/>
    </location>
</feature>
<protein>
    <recommendedName>
        <fullName evidence="11 12">Tyrosinase copper-binding domain-containing protein</fullName>
    </recommendedName>
</protein>
<evidence type="ECO:0000256" key="3">
    <source>
        <dbReference type="ARBA" id="ARBA00022784"/>
    </source>
</evidence>
<evidence type="ECO:0000256" key="6">
    <source>
        <dbReference type="ARBA" id="ARBA00023157"/>
    </source>
</evidence>
<dbReference type="EMBL" id="AB689858">
    <property type="protein sequence ID" value="BAM15847.1"/>
    <property type="molecule type" value="mRNA"/>
</dbReference>
<keyword evidence="3" id="KW-0883">Thioether bond</keyword>
<dbReference type="PANTHER" id="PTHR11474">
    <property type="entry name" value="TYROSINASE FAMILY MEMBER"/>
    <property type="match status" value="1"/>
</dbReference>
<dbReference type="GO" id="GO:0046148">
    <property type="term" value="P:pigment biosynthetic process"/>
    <property type="evidence" value="ECO:0007669"/>
    <property type="project" value="InterPro"/>
</dbReference>
<feature type="binding site" evidence="7">
    <location>
        <position position="379"/>
    </location>
    <ligand>
        <name>Cu cation</name>
        <dbReference type="ChEBI" id="CHEBI:23378"/>
        <label>B</label>
    </ligand>
</feature>
<evidence type="ECO:0000256" key="5">
    <source>
        <dbReference type="ARBA" id="ARBA00023008"/>
    </source>
</evidence>
<dbReference type="PANTHER" id="PTHR11474:SF76">
    <property type="entry name" value="SHKT DOMAIN-CONTAINING PROTEIN"/>
    <property type="match status" value="1"/>
</dbReference>
<dbReference type="SUPFAM" id="SSF48056">
    <property type="entry name" value="Di-copper centre-containing domain"/>
    <property type="match status" value="1"/>
</dbReference>
<dbReference type="InterPro" id="IPR002227">
    <property type="entry name" value="Tyrosinase_Cu-bd"/>
</dbReference>
<feature type="disulfide bond" evidence="8">
    <location>
        <begin position="108"/>
        <end position="123"/>
    </location>
</feature>
<dbReference type="GO" id="GO:0004097">
    <property type="term" value="F:catechol oxidase activity"/>
    <property type="evidence" value="ECO:0007669"/>
    <property type="project" value="InterPro"/>
</dbReference>
<dbReference type="Gene3D" id="1.10.1280.10">
    <property type="entry name" value="Di-copper center containing domain from catechol oxidase"/>
    <property type="match status" value="1"/>
</dbReference>
<proteinExistence type="evidence at transcript level"/>
<dbReference type="PRINTS" id="PR00092">
    <property type="entry name" value="TYROSINASE"/>
</dbReference>
<dbReference type="Pfam" id="PF12143">
    <property type="entry name" value="PPO1_KFDV"/>
    <property type="match status" value="1"/>
</dbReference>
<dbReference type="PROSITE" id="PS00498">
    <property type="entry name" value="TYROSINASE_2"/>
    <property type="match status" value="1"/>
</dbReference>
<feature type="compositionally biased region" description="Polar residues" evidence="10">
    <location>
        <begin position="59"/>
        <end position="68"/>
    </location>
</feature>
<keyword evidence="5 7" id="KW-0186">Copper</keyword>
<evidence type="ECO:0000256" key="8">
    <source>
        <dbReference type="PIRSR" id="PIRSR000290-2"/>
    </source>
</evidence>
<evidence type="ECO:0000256" key="9">
    <source>
        <dbReference type="PIRSR" id="PIRSR000290-3"/>
    </source>
</evidence>
<feature type="binding site" evidence="7">
    <location>
        <position position="350"/>
    </location>
    <ligand>
        <name>Cu cation</name>
        <dbReference type="ChEBI" id="CHEBI:23378"/>
        <label>B</label>
    </ligand>
</feature>
<evidence type="ECO:0000259" key="12">
    <source>
        <dbReference type="PROSITE" id="PS00498"/>
    </source>
</evidence>
<evidence type="ECO:0000256" key="1">
    <source>
        <dbReference type="ARBA" id="ARBA00009928"/>
    </source>
</evidence>
<dbReference type="GO" id="GO:0046872">
    <property type="term" value="F:metal ion binding"/>
    <property type="evidence" value="ECO:0007669"/>
    <property type="project" value="UniProtKB-KW"/>
</dbReference>
<dbReference type="InterPro" id="IPR022739">
    <property type="entry name" value="Polyphenol_oxidase_cen"/>
</dbReference>
<organism evidence="13">
    <name type="scientific">Portulaca oleracea</name>
    <name type="common">Common purslane</name>
    <name type="synonym">Portulaca neglecta</name>
    <dbReference type="NCBI Taxonomy" id="46147"/>
    <lineage>
        <taxon>Eukaryota</taxon>
        <taxon>Viridiplantae</taxon>
        <taxon>Streptophyta</taxon>
        <taxon>Embryophyta</taxon>
        <taxon>Tracheophyta</taxon>
        <taxon>Spermatophyta</taxon>
        <taxon>Magnoliopsida</taxon>
        <taxon>eudicotyledons</taxon>
        <taxon>Gunneridae</taxon>
        <taxon>Pentapetalae</taxon>
        <taxon>Caryophyllales</taxon>
        <taxon>Cactineae</taxon>
        <taxon>Portulacaceae</taxon>
        <taxon>Portulaca</taxon>
    </lineage>
</organism>
<feature type="region of interest" description="Disordered" evidence="10">
    <location>
        <begin position="449"/>
        <end position="473"/>
    </location>
</feature>
<evidence type="ECO:0000256" key="4">
    <source>
        <dbReference type="ARBA" id="ARBA00023002"/>
    </source>
</evidence>
<evidence type="ECO:0000256" key="2">
    <source>
        <dbReference type="ARBA" id="ARBA00022723"/>
    </source>
</evidence>
<name>I4DD57_POROL</name>
<dbReference type="InterPro" id="IPR050316">
    <property type="entry name" value="Tyrosinase/Hemocyanin"/>
</dbReference>
<feature type="domain" description="Tyrosinase copper-binding" evidence="11">
    <location>
        <begin position="215"/>
        <end position="232"/>
    </location>
</feature>
<feature type="compositionally biased region" description="Low complexity" evidence="10">
    <location>
        <begin position="457"/>
        <end position="469"/>
    </location>
</feature>
<dbReference type="InterPro" id="IPR008922">
    <property type="entry name" value="Di-copper_centre_dom_sf"/>
</dbReference>
<dbReference type="Pfam" id="PF00264">
    <property type="entry name" value="Tyrosinase"/>
    <property type="match status" value="1"/>
</dbReference>
<dbReference type="InterPro" id="IPR022740">
    <property type="entry name" value="Polyphenol_oxidase_C"/>
</dbReference>
<feature type="domain" description="Tyrosinase copper-binding" evidence="12">
    <location>
        <begin position="372"/>
        <end position="383"/>
    </location>
</feature>
<reference evidence="13" key="1">
    <citation type="journal article" date="2012" name="Plant Biotechnol. (Sheffield)">
        <title>Isolation of polyphenol oxidase genes from Portulaca oleracea and evaluation of their ability to metabolize endocrine-disrupting chemicals.</title>
        <authorList>
            <person name="Kaneda H."/>
            <person name="Matsui T."/>
            <person name="Tomiyasu R."/>
            <person name="Kuroda Y."/>
            <person name="Higashimoto Y."/>
            <person name="Oda T."/>
            <person name="Miyasaka H."/>
            <person name="Okuhata H."/>
            <person name="Tanaka S."/>
            <person name="Harada K."/>
            <person name="Matsuura H."/>
            <person name="Nakayama H."/>
            <person name="Kato K."/>
            <person name="Hirata K."/>
        </authorList>
    </citation>
    <scope>NUCLEOTIDE SEQUENCE</scope>
    <source>
        <tissue evidence="13">Root</tissue>
    </source>
</reference>
<feature type="region of interest" description="Disordered" evidence="10">
    <location>
        <begin position="51"/>
        <end position="72"/>
    </location>
</feature>
<dbReference type="InterPro" id="IPR016213">
    <property type="entry name" value="Polyphenol_oxidase"/>
</dbReference>
<keyword evidence="6 8" id="KW-1015">Disulfide bond</keyword>
<feature type="binding site" evidence="7">
    <location>
        <position position="215"/>
    </location>
    <ligand>
        <name>Cu cation</name>
        <dbReference type="ChEBI" id="CHEBI:23378"/>
        <label>A</label>
    </ligand>
</feature>
<dbReference type="PROSITE" id="PS00497">
    <property type="entry name" value="TYROSINASE_1"/>
    <property type="match status" value="1"/>
</dbReference>
<evidence type="ECO:0000256" key="7">
    <source>
        <dbReference type="PIRSR" id="PIRSR000290-1"/>
    </source>
</evidence>
<dbReference type="Pfam" id="PF12142">
    <property type="entry name" value="PPO1_DWL"/>
    <property type="match status" value="1"/>
</dbReference>